<organism evidence="1 2">
    <name type="scientific">Tanacetum coccineum</name>
    <dbReference type="NCBI Taxonomy" id="301880"/>
    <lineage>
        <taxon>Eukaryota</taxon>
        <taxon>Viridiplantae</taxon>
        <taxon>Streptophyta</taxon>
        <taxon>Embryophyta</taxon>
        <taxon>Tracheophyta</taxon>
        <taxon>Spermatophyta</taxon>
        <taxon>Magnoliopsida</taxon>
        <taxon>eudicotyledons</taxon>
        <taxon>Gunneridae</taxon>
        <taxon>Pentapetalae</taxon>
        <taxon>asterids</taxon>
        <taxon>campanulids</taxon>
        <taxon>Asterales</taxon>
        <taxon>Asteraceae</taxon>
        <taxon>Asteroideae</taxon>
        <taxon>Anthemideae</taxon>
        <taxon>Anthemidinae</taxon>
        <taxon>Tanacetum</taxon>
    </lineage>
</organism>
<dbReference type="Proteomes" id="UP001151760">
    <property type="component" value="Unassembled WGS sequence"/>
</dbReference>
<dbReference type="EMBL" id="BQNB010015591">
    <property type="protein sequence ID" value="GJT41799.1"/>
    <property type="molecule type" value="Genomic_DNA"/>
</dbReference>
<comment type="caution">
    <text evidence="1">The sequence shown here is derived from an EMBL/GenBank/DDBJ whole genome shotgun (WGS) entry which is preliminary data.</text>
</comment>
<reference evidence="1" key="1">
    <citation type="journal article" date="2022" name="Int. J. Mol. Sci.">
        <title>Draft Genome of Tanacetum Coccineum: Genomic Comparison of Closely Related Tanacetum-Family Plants.</title>
        <authorList>
            <person name="Yamashiro T."/>
            <person name="Shiraishi A."/>
            <person name="Nakayama K."/>
            <person name="Satake H."/>
        </authorList>
    </citation>
    <scope>NUCLEOTIDE SEQUENCE</scope>
</reference>
<protein>
    <submittedName>
        <fullName evidence="1">Uncharacterized protein</fullName>
    </submittedName>
</protein>
<reference evidence="1" key="2">
    <citation type="submission" date="2022-01" db="EMBL/GenBank/DDBJ databases">
        <authorList>
            <person name="Yamashiro T."/>
            <person name="Shiraishi A."/>
            <person name="Satake H."/>
            <person name="Nakayama K."/>
        </authorList>
    </citation>
    <scope>NUCLEOTIDE SEQUENCE</scope>
</reference>
<evidence type="ECO:0000313" key="1">
    <source>
        <dbReference type="EMBL" id="GJT41799.1"/>
    </source>
</evidence>
<proteinExistence type="predicted"/>
<evidence type="ECO:0000313" key="2">
    <source>
        <dbReference type="Proteomes" id="UP001151760"/>
    </source>
</evidence>
<keyword evidence="2" id="KW-1185">Reference proteome</keyword>
<gene>
    <name evidence="1" type="ORF">Tco_0941664</name>
</gene>
<name>A0ABQ5DY89_9ASTR</name>
<sequence length="123" mass="14527">MDNSKRSYIPIQERIDLNKTQGASTLREVKRMQNVPYASAVGKPHLTTVKTFLKYLRNTKEMFLVYGRNTEAELQVDCYCNAVFKTDRDEIKSQTGYVFILNRRRSRLGKLQAKYYCNVRYRN</sequence>
<accession>A0ABQ5DY89</accession>